<feature type="compositionally biased region" description="Basic and acidic residues" evidence="1">
    <location>
        <begin position="692"/>
        <end position="709"/>
    </location>
</feature>
<accession>A0A2Z7DKW9</accession>
<feature type="compositionally biased region" description="Basic residues" evidence="1">
    <location>
        <begin position="621"/>
        <end position="633"/>
    </location>
</feature>
<proteinExistence type="predicted"/>
<feature type="region of interest" description="Disordered" evidence="1">
    <location>
        <begin position="681"/>
        <end position="712"/>
    </location>
</feature>
<evidence type="ECO:0000313" key="3">
    <source>
        <dbReference type="Proteomes" id="UP000250235"/>
    </source>
</evidence>
<protein>
    <recommendedName>
        <fullName evidence="4">Dystroglycan-like</fullName>
    </recommendedName>
</protein>
<organism evidence="2 3">
    <name type="scientific">Dorcoceras hygrometricum</name>
    <dbReference type="NCBI Taxonomy" id="472368"/>
    <lineage>
        <taxon>Eukaryota</taxon>
        <taxon>Viridiplantae</taxon>
        <taxon>Streptophyta</taxon>
        <taxon>Embryophyta</taxon>
        <taxon>Tracheophyta</taxon>
        <taxon>Spermatophyta</taxon>
        <taxon>Magnoliopsida</taxon>
        <taxon>eudicotyledons</taxon>
        <taxon>Gunneridae</taxon>
        <taxon>Pentapetalae</taxon>
        <taxon>asterids</taxon>
        <taxon>lamiids</taxon>
        <taxon>Lamiales</taxon>
        <taxon>Gesneriaceae</taxon>
        <taxon>Didymocarpoideae</taxon>
        <taxon>Trichosporeae</taxon>
        <taxon>Loxocarpinae</taxon>
        <taxon>Dorcoceras</taxon>
    </lineage>
</organism>
<gene>
    <name evidence="2" type="ORF">F511_30253</name>
</gene>
<evidence type="ECO:0000313" key="2">
    <source>
        <dbReference type="EMBL" id="KZV58694.1"/>
    </source>
</evidence>
<dbReference type="EMBL" id="KQ986359">
    <property type="protein sequence ID" value="KZV58694.1"/>
    <property type="molecule type" value="Genomic_DNA"/>
</dbReference>
<dbReference type="Proteomes" id="UP000250235">
    <property type="component" value="Unassembled WGS sequence"/>
</dbReference>
<keyword evidence="3" id="KW-1185">Reference proteome</keyword>
<feature type="compositionally biased region" description="Basic residues" evidence="1">
    <location>
        <begin position="203"/>
        <end position="219"/>
    </location>
</feature>
<feature type="region of interest" description="Disordered" evidence="1">
    <location>
        <begin position="182"/>
        <end position="266"/>
    </location>
</feature>
<evidence type="ECO:0000256" key="1">
    <source>
        <dbReference type="SAM" id="MobiDB-lite"/>
    </source>
</evidence>
<feature type="region of interest" description="Disordered" evidence="1">
    <location>
        <begin position="613"/>
        <end position="633"/>
    </location>
</feature>
<dbReference type="OrthoDB" id="1739165at2759"/>
<feature type="compositionally biased region" description="Low complexity" evidence="1">
    <location>
        <begin position="317"/>
        <end position="327"/>
    </location>
</feature>
<sequence>MQHLPIRRWGKCDAGGDLMRDAHVDVPSSCWLRAQLAFKDSMVHGIRKFTPSYDIDPFAGSRTKTMLQLLLPLNDKVQWTSRYVAGSEPPTSERSEHFTGPFNRVLIGIDKSAEAFFREISRSIISADVFVKRRVSRQLQFPLVQSIGFCDREEPAGVLLDDNQQRDDRYKRDDRRADDRYKKEERYRRDEESDEKAVDRSKDKFKKKSKERSKDRRMRTSSNKKPSRRHDRKVLVAEESTKSWADSDSDSSSISSSSSDSEQEEVHCFMADQTSDDEVFDFSNVEFTREDLVQALNDMVHEYKTLSHTFEEIKAENSSLKNSSAESSSDELEDTDSLKTEMSKLKIENDLLRNEASELKAEVDKLTKEMSSWNQSTRSLHKLNESLKQVYDKSGIGFSSGECSEEETSTQSQLGFLGCPVVVYEDALVEFFDLPVDGLVVSTVNGVAVNISEKLFAETFDLPVDGLADISEMSKDKIFDARSIVSLIGEPVTLSGLKSQMKMHYRLLCDIMEKSISVKAGSFNAITVEKFSFLTVVVCDVKMNWGCILFGFLKKMVTPGTNQAKGFAIQISLLLESIPNLELGASSEFPSSKILTDKTIHRYIAVINKSGAQDPADAPKIKKAPKTKVASRKRPVDIPLDVPVVKRKRTSKKKSTLKLVAVAQEAIPIQIVPAESVVEPMVEDQQTETEDAVDRPAAEEETPADRPADEIVNVEQRVDESAVEVSGVDVDRETVIQHVLNQLDLSTEGQDVTKGDKVETWFDRALAEEIATAGGDSPTEKANDEIPWFVRPFLSTDHDSERLFETGSDSASAMDFEVHCQNLPVVKDAYVDPAGEQEISVFEKQLVDSVNEEEIQDKTVQSAEAKIDKDETISLTTSFCLFQPIFLCLLLRSKSLRLRWVQRSKFRELMRSYVTWPVFLKLLMMTKERHFLLKKTL</sequence>
<reference evidence="2 3" key="1">
    <citation type="journal article" date="2015" name="Proc. Natl. Acad. Sci. U.S.A.">
        <title>The resurrection genome of Boea hygrometrica: A blueprint for survival of dehydration.</title>
        <authorList>
            <person name="Xiao L."/>
            <person name="Yang G."/>
            <person name="Zhang L."/>
            <person name="Yang X."/>
            <person name="Zhao S."/>
            <person name="Ji Z."/>
            <person name="Zhou Q."/>
            <person name="Hu M."/>
            <person name="Wang Y."/>
            <person name="Chen M."/>
            <person name="Xu Y."/>
            <person name="Jin H."/>
            <person name="Xiao X."/>
            <person name="Hu G."/>
            <person name="Bao F."/>
            <person name="Hu Y."/>
            <person name="Wan P."/>
            <person name="Li L."/>
            <person name="Deng X."/>
            <person name="Kuang T."/>
            <person name="Xiang C."/>
            <person name="Zhu J.K."/>
            <person name="Oliver M.J."/>
            <person name="He Y."/>
        </authorList>
    </citation>
    <scope>NUCLEOTIDE SEQUENCE [LARGE SCALE GENOMIC DNA]</scope>
    <source>
        <strain evidence="3">cv. XS01</strain>
    </source>
</reference>
<feature type="compositionally biased region" description="Basic and acidic residues" evidence="1">
    <location>
        <begin position="182"/>
        <end position="202"/>
    </location>
</feature>
<feature type="compositionally biased region" description="Acidic residues" evidence="1">
    <location>
        <begin position="681"/>
        <end position="691"/>
    </location>
</feature>
<dbReference type="AlphaFoldDB" id="A0A2Z7DKW9"/>
<feature type="compositionally biased region" description="Low complexity" evidence="1">
    <location>
        <begin position="250"/>
        <end position="260"/>
    </location>
</feature>
<name>A0A2Z7DKW9_9LAMI</name>
<evidence type="ECO:0008006" key="4">
    <source>
        <dbReference type="Google" id="ProtNLM"/>
    </source>
</evidence>
<feature type="region of interest" description="Disordered" evidence="1">
    <location>
        <begin position="317"/>
        <end position="337"/>
    </location>
</feature>